<reference evidence="2 4" key="1">
    <citation type="submission" date="2015-05" db="EMBL/GenBank/DDBJ databases">
        <title>Genome assembly of Archangium gephyra DSM 2261.</title>
        <authorList>
            <person name="Sharma G."/>
            <person name="Subramanian S."/>
        </authorList>
    </citation>
    <scope>NUCLEOTIDE SEQUENCE [LARGE SCALE GENOMIC DNA]</scope>
    <source>
        <strain evidence="2 4">DSM 2261</strain>
    </source>
</reference>
<sequence length="483" mass="55719">MKPSQYVAGFDSSTGCLRALSRFLHGKDFPALGSRGGDRLMPLVRLVSALPRRLREEVYAWSGWAEAIQSRHLPEVVSEEMARWTVEQYPRRQYPAVAIGSSGGAMVHLCAALGIPWLPQTFLIPVRAHFSPDEPRHALRFGEEKAPLLLEGNPDLALHHMHDVAQDRLMLAHMTYFRVKRLRLGGAFSGFLTDWLEPGGTLFLVECERRWPTLRVGPRHVFQHGAVGGLSPEEYEHGGEAVEEYLRRYGIPKKGWDSPAPDGDSPEAEWGFEPALREDVEEFARRHGYRVRRIVYTEPRDLSPLVADLYRWWYRQRRMKVSRLLVESFMTMEPWWTLRTGSVPFWMTFNEDTSADALEQYLREAEPFDIIHLMLFQHGTEGPRLATIERWRELLGKARQWGAFLGVDPEKHPRDFAALVRYHTDMRKLSARYPMPGPLALSQLERFLEESGDKYPVRWVDVEPPRSSGPHTPDEEERGPWLH</sequence>
<dbReference type="Proteomes" id="UP000035579">
    <property type="component" value="Chromosome"/>
</dbReference>
<accession>A0AAC8Q448</accession>
<evidence type="ECO:0000313" key="4">
    <source>
        <dbReference type="Proteomes" id="UP000035579"/>
    </source>
</evidence>
<dbReference type="EMBL" id="CP011509">
    <property type="protein sequence ID" value="AKJ00517.1"/>
    <property type="molecule type" value="Genomic_DNA"/>
</dbReference>
<evidence type="ECO:0000256" key="1">
    <source>
        <dbReference type="SAM" id="MobiDB-lite"/>
    </source>
</evidence>
<evidence type="ECO:0000313" key="5">
    <source>
        <dbReference type="Proteomes" id="UP000256345"/>
    </source>
</evidence>
<protein>
    <submittedName>
        <fullName evidence="2">Uncharacterized protein</fullName>
    </submittedName>
</protein>
<proteinExistence type="predicted"/>
<keyword evidence="5" id="KW-1185">Reference proteome</keyword>
<dbReference type="EMBL" id="QUMU01000004">
    <property type="protein sequence ID" value="REG32790.1"/>
    <property type="molecule type" value="Genomic_DNA"/>
</dbReference>
<dbReference type="Proteomes" id="UP000256345">
    <property type="component" value="Unassembled WGS sequence"/>
</dbReference>
<reference evidence="3 5" key="2">
    <citation type="submission" date="2018-08" db="EMBL/GenBank/DDBJ databases">
        <title>Genomic Encyclopedia of Archaeal and Bacterial Type Strains, Phase II (KMG-II): from individual species to whole genera.</title>
        <authorList>
            <person name="Goeker M."/>
        </authorList>
    </citation>
    <scope>NUCLEOTIDE SEQUENCE [LARGE SCALE GENOMIC DNA]</scope>
    <source>
        <strain evidence="3 5">DSM 2261</strain>
    </source>
</reference>
<gene>
    <name evidence="2" type="ORF">AA314_02143</name>
    <name evidence="3" type="ORF">ATI61_10477</name>
</gene>
<evidence type="ECO:0000313" key="2">
    <source>
        <dbReference type="EMBL" id="AKJ00517.1"/>
    </source>
</evidence>
<name>A0AAC8Q448_9BACT</name>
<dbReference type="AlphaFoldDB" id="A0AAC8Q448"/>
<dbReference type="RefSeq" id="WP_063796863.1">
    <property type="nucleotide sequence ID" value="NZ_CP011509.1"/>
</dbReference>
<organism evidence="2 4">
    <name type="scientific">Archangium gephyra</name>
    <dbReference type="NCBI Taxonomy" id="48"/>
    <lineage>
        <taxon>Bacteria</taxon>
        <taxon>Pseudomonadati</taxon>
        <taxon>Myxococcota</taxon>
        <taxon>Myxococcia</taxon>
        <taxon>Myxococcales</taxon>
        <taxon>Cystobacterineae</taxon>
        <taxon>Archangiaceae</taxon>
        <taxon>Archangium</taxon>
    </lineage>
</organism>
<feature type="region of interest" description="Disordered" evidence="1">
    <location>
        <begin position="459"/>
        <end position="483"/>
    </location>
</feature>
<evidence type="ECO:0000313" key="3">
    <source>
        <dbReference type="EMBL" id="REG32790.1"/>
    </source>
</evidence>
<dbReference type="KEGG" id="age:AA314_02143"/>